<dbReference type="EMBL" id="KL660324">
    <property type="protein sequence ID" value="KFA66857.1"/>
    <property type="molecule type" value="Genomic_DNA"/>
</dbReference>
<proteinExistence type="predicted"/>
<dbReference type="InParanoid" id="A0A084QSC2"/>
<sequence length="112" mass="12916">MKRLGKDFQQEATENEELKVIIAAQNQTISDYQKENAKHEAENIAAKTLIMQLEKFQDLCGENYALAMRDLQEENRNLDIALQEAVTMKDIRAQAEESLKMDMGKPQQKCRL</sequence>
<feature type="coiled-coil region" evidence="1">
    <location>
        <begin position="15"/>
        <end position="88"/>
    </location>
</feature>
<protein>
    <submittedName>
        <fullName evidence="2">Uncharacterized protein</fullName>
    </submittedName>
</protein>
<dbReference type="OrthoDB" id="10430944at2759"/>
<accession>A0A084QSC2</accession>
<gene>
    <name evidence="2" type="ORF">S40285_10886</name>
</gene>
<dbReference type="HOGENOM" id="CLU_2147498_0_0_1"/>
<evidence type="ECO:0000256" key="1">
    <source>
        <dbReference type="SAM" id="Coils"/>
    </source>
</evidence>
<keyword evidence="3" id="KW-1185">Reference proteome</keyword>
<evidence type="ECO:0000313" key="2">
    <source>
        <dbReference type="EMBL" id="KFA66857.1"/>
    </source>
</evidence>
<reference evidence="2 3" key="1">
    <citation type="journal article" date="2014" name="BMC Genomics">
        <title>Comparative genome sequencing reveals chemotype-specific gene clusters in the toxigenic black mold Stachybotrys.</title>
        <authorList>
            <person name="Semeiks J."/>
            <person name="Borek D."/>
            <person name="Otwinowski Z."/>
            <person name="Grishin N.V."/>
        </authorList>
    </citation>
    <scope>NUCLEOTIDE SEQUENCE [LARGE SCALE GENOMIC DNA]</scope>
    <source>
        <strain evidence="2 3">IBT 40285</strain>
    </source>
</reference>
<name>A0A084QSC2_STAC4</name>
<evidence type="ECO:0000313" key="3">
    <source>
        <dbReference type="Proteomes" id="UP000028524"/>
    </source>
</evidence>
<dbReference type="AlphaFoldDB" id="A0A084QSC2"/>
<organism evidence="2 3">
    <name type="scientific">Stachybotrys chlorohalonatus (strain IBT 40285)</name>
    <dbReference type="NCBI Taxonomy" id="1283841"/>
    <lineage>
        <taxon>Eukaryota</taxon>
        <taxon>Fungi</taxon>
        <taxon>Dikarya</taxon>
        <taxon>Ascomycota</taxon>
        <taxon>Pezizomycotina</taxon>
        <taxon>Sordariomycetes</taxon>
        <taxon>Hypocreomycetidae</taxon>
        <taxon>Hypocreales</taxon>
        <taxon>Stachybotryaceae</taxon>
        <taxon>Stachybotrys</taxon>
    </lineage>
</organism>
<keyword evidence="1" id="KW-0175">Coiled coil</keyword>
<dbReference type="Proteomes" id="UP000028524">
    <property type="component" value="Unassembled WGS sequence"/>
</dbReference>